<dbReference type="VEuPathDB" id="PiroplasmaDB:TOT_030000254"/>
<organism evidence="1 2">
    <name type="scientific">Theileria orientalis strain Shintoku</name>
    <dbReference type="NCBI Taxonomy" id="869250"/>
    <lineage>
        <taxon>Eukaryota</taxon>
        <taxon>Sar</taxon>
        <taxon>Alveolata</taxon>
        <taxon>Apicomplexa</taxon>
        <taxon>Aconoidasida</taxon>
        <taxon>Piroplasmida</taxon>
        <taxon>Theileriidae</taxon>
        <taxon>Theileria</taxon>
    </lineage>
</organism>
<evidence type="ECO:0000313" key="1">
    <source>
        <dbReference type="EMBL" id="BAM40993.1"/>
    </source>
</evidence>
<name>J4C8L4_THEOR</name>
<dbReference type="GeneID" id="20715446"/>
<keyword evidence="2" id="KW-1185">Reference proteome</keyword>
<dbReference type="EMBL" id="AP011948">
    <property type="protein sequence ID" value="BAM40993.1"/>
    <property type="molecule type" value="Genomic_DNA"/>
</dbReference>
<proteinExistence type="predicted"/>
<accession>J4C8L4</accession>
<dbReference type="Proteomes" id="UP000003786">
    <property type="component" value="Chromosome 3"/>
</dbReference>
<sequence>MEGRCFTRVFVNKGCSYRTRIKFVKPDHDDSIQDCTVGKDDFLEEISVIDGFVELTGIDSHKIRSLLSGDTHISDIPELDYTVSPSSIIDHIECSRAKD</sequence>
<reference evidence="1 2" key="1">
    <citation type="journal article" date="2012" name="MBio">
        <title>Comparative genome analysis of three eukaryotic parasites with differing abilities to transform leukocytes reveals key mediators of Theileria-induced leukocyte transformation.</title>
        <authorList>
            <person name="Hayashida K."/>
            <person name="Hara Y."/>
            <person name="Abe T."/>
            <person name="Yamasaki C."/>
            <person name="Toyoda A."/>
            <person name="Kosuge T."/>
            <person name="Suzuki Y."/>
            <person name="Sato Y."/>
            <person name="Kawashima S."/>
            <person name="Katayama T."/>
            <person name="Wakaguri H."/>
            <person name="Inoue N."/>
            <person name="Homma K."/>
            <person name="Tada-Umezaki M."/>
            <person name="Yagi Y."/>
            <person name="Fujii Y."/>
            <person name="Habara T."/>
            <person name="Kanehisa M."/>
            <person name="Watanabe H."/>
            <person name="Ito K."/>
            <person name="Gojobori T."/>
            <person name="Sugawara H."/>
            <person name="Imanishi T."/>
            <person name="Weir W."/>
            <person name="Gardner M."/>
            <person name="Pain A."/>
            <person name="Shiels B."/>
            <person name="Hattori M."/>
            <person name="Nene V."/>
            <person name="Sugimoto C."/>
        </authorList>
    </citation>
    <scope>NUCLEOTIDE SEQUENCE [LARGE SCALE GENOMIC DNA]</scope>
    <source>
        <strain evidence="1 2">Shintoku</strain>
    </source>
</reference>
<evidence type="ECO:0000313" key="2">
    <source>
        <dbReference type="Proteomes" id="UP000003786"/>
    </source>
</evidence>
<protein>
    <submittedName>
        <fullName evidence="1">Uncharacterized protein</fullName>
    </submittedName>
</protein>
<dbReference type="KEGG" id="tot:TOT_030000254"/>
<gene>
    <name evidence="1" type="ORF">TOT_030000254</name>
</gene>
<dbReference type="RefSeq" id="XP_009691294.1">
    <property type="nucleotide sequence ID" value="XM_009692999.1"/>
</dbReference>
<dbReference type="AlphaFoldDB" id="J4C8L4"/>